<name>A0A455REF8_9EUKA</name>
<dbReference type="GO" id="GO:0005739">
    <property type="term" value="C:mitochondrion"/>
    <property type="evidence" value="ECO:0007669"/>
    <property type="project" value="UniProtKB-ARBA"/>
</dbReference>
<dbReference type="SUPFAM" id="SSF55608">
    <property type="entry name" value="Homing endonucleases"/>
    <property type="match status" value="2"/>
</dbReference>
<keyword evidence="3" id="KW-0496">Mitochondrion</keyword>
<proteinExistence type="predicted"/>
<feature type="domain" description="Homing endonuclease LAGLIDADG" evidence="2">
    <location>
        <begin position="183"/>
        <end position="278"/>
    </location>
</feature>
<dbReference type="Gene3D" id="3.10.28.10">
    <property type="entry name" value="Homing endonucleases"/>
    <property type="match status" value="2"/>
</dbReference>
<reference evidence="3" key="1">
    <citation type="journal article" date="2019" name="Sci. Rep.">
        <title>Horizontally-acquired genetic elements in the mitochondrial genome of a centrohelid Marophrys sp. SRT127.</title>
        <authorList>
            <person name="Nishimura Y."/>
            <person name="Shiratori T."/>
            <person name="Ishida K."/>
            <person name="Hashimoto T."/>
            <person name="Ohkuma M."/>
            <person name="Inagaki Y."/>
        </authorList>
    </citation>
    <scope>NUCLEOTIDE SEQUENCE</scope>
    <source>
        <strain evidence="3">SRT127</strain>
    </source>
</reference>
<dbReference type="Pfam" id="PF00961">
    <property type="entry name" value="LAGLIDADG_1"/>
    <property type="match status" value="2"/>
</dbReference>
<dbReference type="PANTHER" id="PTHR36181">
    <property type="entry name" value="INTRON-ENCODED ENDONUCLEASE AI3-RELATED"/>
    <property type="match status" value="1"/>
</dbReference>
<keyword evidence="3" id="KW-0255">Endonuclease</keyword>
<feature type="region of interest" description="Disordered" evidence="1">
    <location>
        <begin position="308"/>
        <end position="334"/>
    </location>
</feature>
<organism evidence="3">
    <name type="scientific">Marophrys sp. SRT127</name>
    <dbReference type="NCBI Taxonomy" id="2488311"/>
    <lineage>
        <taxon>Eukaryota</taxon>
        <taxon>Haptista</taxon>
        <taxon>Centroplasthelida</taxon>
        <taxon>Panacanthocystida</taxon>
        <taxon>Acanthocystida</taxon>
        <taxon>Marophrys</taxon>
    </lineage>
</organism>
<evidence type="ECO:0000313" key="3">
    <source>
        <dbReference type="EMBL" id="BBH42955.1"/>
    </source>
</evidence>
<sequence>MKTTNKIFNCTHKCMQPPLGALIEFAPSATLPETQSILYGNPQAVPSEKWFHEWLIGFIEGDGSFTVSKRGDLQFVITQGYQNIHVLYYIKMKLNLGRVVKQGVRTFRFVVQDEEGLKKIINFVNGWFVLPKTKRKLEKFIHAFNDHYCSSRPTGADSNKTDLLTVSPSRWGRAEPSLENAWIAGFTDAEGCFSISYVTTKKKFNIRYLVSQQDDLTFLKQVFAGIGAVEYNKRYNCYSFVIGDWSSSKKRPLNIDIVIEYFRINPLLTTKRNSYALWFYLQNQIFHTKMTPEKQASVRVLCKLINENGSGKEGQRPQALGDPSATESEGPKNL</sequence>
<dbReference type="EMBL" id="AP019310">
    <property type="protein sequence ID" value="BBH42955.1"/>
    <property type="molecule type" value="Genomic_DNA"/>
</dbReference>
<dbReference type="InterPro" id="IPR004860">
    <property type="entry name" value="LAGLIDADG_dom"/>
</dbReference>
<keyword evidence="3" id="KW-0540">Nuclease</keyword>
<dbReference type="GO" id="GO:0004519">
    <property type="term" value="F:endonuclease activity"/>
    <property type="evidence" value="ECO:0007669"/>
    <property type="project" value="UniProtKB-KW"/>
</dbReference>
<dbReference type="InterPro" id="IPR027434">
    <property type="entry name" value="Homing_endonucl"/>
</dbReference>
<keyword evidence="3" id="KW-0378">Hydrolase</keyword>
<protein>
    <submittedName>
        <fullName evidence="3">LAGLIDADG homing endonuclease</fullName>
    </submittedName>
</protein>
<evidence type="ECO:0000259" key="2">
    <source>
        <dbReference type="Pfam" id="PF00961"/>
    </source>
</evidence>
<geneLocation type="mitochondrion" evidence="3"/>
<accession>A0A455REF8</accession>
<dbReference type="InterPro" id="IPR051289">
    <property type="entry name" value="LAGLIDADG_Endonuclease"/>
</dbReference>
<feature type="domain" description="Homing endonuclease LAGLIDADG" evidence="2">
    <location>
        <begin position="55"/>
        <end position="139"/>
    </location>
</feature>
<dbReference type="PANTHER" id="PTHR36181:SF4">
    <property type="entry name" value="LAGLIDADG ENDONUCLEASE"/>
    <property type="match status" value="1"/>
</dbReference>
<evidence type="ECO:0000256" key="1">
    <source>
        <dbReference type="SAM" id="MobiDB-lite"/>
    </source>
</evidence>
<dbReference type="AlphaFoldDB" id="A0A455REF8"/>